<name>A0A1C7MXF3_9FUNG</name>
<protein>
    <submittedName>
        <fullName evidence="1">Uncharacterized protein</fullName>
    </submittedName>
</protein>
<dbReference type="Proteomes" id="UP000093000">
    <property type="component" value="Unassembled WGS sequence"/>
</dbReference>
<sequence length="75" mass="8760">NRFPRNKFEISFDYLGKHNVLPSHRRICPRVQMLVSMDSRIVQRDRVKKLLQVASAHLVVELKSAMEKGGRMKRG</sequence>
<comment type="caution">
    <text evidence="1">The sequence shown here is derived from an EMBL/GenBank/DDBJ whole genome shotgun (WGS) entry which is preliminary data.</text>
</comment>
<dbReference type="AlphaFoldDB" id="A0A1C7MXF3"/>
<organism evidence="1 2">
    <name type="scientific">Choanephora cucurbitarum</name>
    <dbReference type="NCBI Taxonomy" id="101091"/>
    <lineage>
        <taxon>Eukaryota</taxon>
        <taxon>Fungi</taxon>
        <taxon>Fungi incertae sedis</taxon>
        <taxon>Mucoromycota</taxon>
        <taxon>Mucoromycotina</taxon>
        <taxon>Mucoromycetes</taxon>
        <taxon>Mucorales</taxon>
        <taxon>Mucorineae</taxon>
        <taxon>Choanephoraceae</taxon>
        <taxon>Choanephoroideae</taxon>
        <taxon>Choanephora</taxon>
    </lineage>
</organism>
<evidence type="ECO:0000313" key="1">
    <source>
        <dbReference type="EMBL" id="OBZ81492.1"/>
    </source>
</evidence>
<evidence type="ECO:0000313" key="2">
    <source>
        <dbReference type="Proteomes" id="UP000093000"/>
    </source>
</evidence>
<keyword evidence="2" id="KW-1185">Reference proteome</keyword>
<feature type="non-terminal residue" evidence="1">
    <location>
        <position position="75"/>
    </location>
</feature>
<reference evidence="1 2" key="1">
    <citation type="submission" date="2016-03" db="EMBL/GenBank/DDBJ databases">
        <title>Choanephora cucurbitarum.</title>
        <authorList>
            <person name="Min B."/>
            <person name="Park H."/>
            <person name="Park J.-H."/>
            <person name="Shin H.-D."/>
            <person name="Choi I.-G."/>
        </authorList>
    </citation>
    <scope>NUCLEOTIDE SEQUENCE [LARGE SCALE GENOMIC DNA]</scope>
    <source>
        <strain evidence="1 2">KUS-F28377</strain>
    </source>
</reference>
<proteinExistence type="predicted"/>
<feature type="non-terminal residue" evidence="1">
    <location>
        <position position="1"/>
    </location>
</feature>
<gene>
    <name evidence="1" type="ORF">A0J61_10458</name>
</gene>
<dbReference type="EMBL" id="LUGH01001185">
    <property type="protein sequence ID" value="OBZ81492.1"/>
    <property type="molecule type" value="Genomic_DNA"/>
</dbReference>
<dbReference type="InParanoid" id="A0A1C7MXF3"/>
<accession>A0A1C7MXF3</accession>